<sequence length="134" mass="14417">MTTDAATPARTRRPVLVTIVLVLVYLSGLSNAALGLLVLLSRYQVPDDEVLVVSLLGAGIILFGLLTLAVASAVGRGRRLARLAVSVYLVVQFVLHVVTVATTSWDPVTLVQILVDVFIVAALWAPPGSRWFRR</sequence>
<comment type="caution">
    <text evidence="2">The sequence shown here is derived from an EMBL/GenBank/DDBJ whole genome shotgun (WGS) entry which is preliminary data.</text>
</comment>
<evidence type="ECO:0000256" key="1">
    <source>
        <dbReference type="SAM" id="Phobius"/>
    </source>
</evidence>
<accession>A0A5C8I1D0</accession>
<keyword evidence="1" id="KW-0472">Membrane</keyword>
<reference evidence="2 3" key="1">
    <citation type="submission" date="2019-08" db="EMBL/GenBank/DDBJ databases">
        <authorList>
            <person name="Dong K."/>
        </authorList>
    </citation>
    <scope>NUCLEOTIDE SEQUENCE [LARGE SCALE GENOMIC DNA]</scope>
    <source>
        <strain evidence="2 3">JCM14558</strain>
    </source>
</reference>
<proteinExistence type="predicted"/>
<evidence type="ECO:0000313" key="3">
    <source>
        <dbReference type="Proteomes" id="UP000321034"/>
    </source>
</evidence>
<feature type="transmembrane region" description="Helical" evidence="1">
    <location>
        <begin position="108"/>
        <end position="125"/>
    </location>
</feature>
<dbReference type="Proteomes" id="UP000321034">
    <property type="component" value="Unassembled WGS sequence"/>
</dbReference>
<dbReference type="EMBL" id="VRSV01000001">
    <property type="protein sequence ID" value="TXK12129.1"/>
    <property type="molecule type" value="Genomic_DNA"/>
</dbReference>
<gene>
    <name evidence="2" type="ORF">FVP77_01140</name>
</gene>
<feature type="transmembrane region" description="Helical" evidence="1">
    <location>
        <begin position="50"/>
        <end position="71"/>
    </location>
</feature>
<dbReference type="AlphaFoldDB" id="A0A5C8I1D0"/>
<feature type="transmembrane region" description="Helical" evidence="1">
    <location>
        <begin position="83"/>
        <end position="102"/>
    </location>
</feature>
<evidence type="ECO:0000313" key="2">
    <source>
        <dbReference type="EMBL" id="TXK12129.1"/>
    </source>
</evidence>
<protein>
    <submittedName>
        <fullName evidence="2">Uncharacterized protein</fullName>
    </submittedName>
</protein>
<keyword evidence="1" id="KW-1133">Transmembrane helix</keyword>
<feature type="transmembrane region" description="Helical" evidence="1">
    <location>
        <begin position="15"/>
        <end position="38"/>
    </location>
</feature>
<dbReference type="OrthoDB" id="5074812at2"/>
<name>A0A5C8I1D0_9MICO</name>
<keyword evidence="3" id="KW-1185">Reference proteome</keyword>
<dbReference type="RefSeq" id="WP_147892870.1">
    <property type="nucleotide sequence ID" value="NZ_BAAANR010000001.1"/>
</dbReference>
<organism evidence="2 3">
    <name type="scientific">Microbacterium hatanonis</name>
    <dbReference type="NCBI Taxonomy" id="404366"/>
    <lineage>
        <taxon>Bacteria</taxon>
        <taxon>Bacillati</taxon>
        <taxon>Actinomycetota</taxon>
        <taxon>Actinomycetes</taxon>
        <taxon>Micrococcales</taxon>
        <taxon>Microbacteriaceae</taxon>
        <taxon>Microbacterium</taxon>
    </lineage>
</organism>
<keyword evidence="1" id="KW-0812">Transmembrane</keyword>